<feature type="region of interest" description="Disordered" evidence="4">
    <location>
        <begin position="46"/>
        <end position="311"/>
    </location>
</feature>
<dbReference type="Pfam" id="PF03343">
    <property type="entry name" value="SART-1"/>
    <property type="match status" value="1"/>
</dbReference>
<dbReference type="PANTHER" id="PTHR14152">
    <property type="entry name" value="SQUAMOUS CELL CARCINOMA ANTIGEN RECOGNISED BY CYTOTOXIC T LYMPHOCYTES"/>
    <property type="match status" value="1"/>
</dbReference>
<dbReference type="GO" id="GO:0045292">
    <property type="term" value="P:mRNA cis splicing, via spliceosome"/>
    <property type="evidence" value="ECO:0007669"/>
    <property type="project" value="TreeGrafter"/>
</dbReference>
<evidence type="ECO:0000313" key="6">
    <source>
        <dbReference type="Proteomes" id="UP000290289"/>
    </source>
</evidence>
<sequence length="983" mass="114705">KVDEVRCFFIVILSVYQRRLILVFKVTWVVDVGWSFVVMEVEYNRDDSPTREHRDEGIYDDLEENGNDMSSRHRSKDRKKSSRGEEKDDRSRDRERSRSDVVKEREKESKELEKDRVSSKERRKDDRDDRYKDKSRDNKVKEKDYDQESHREKEHDRGKDRKDRGKEKEREKEREVEKDSDRGREKERGNRDKDREREKERDKAKEKKREKEREKHKDREKGRESYKDTDRERAKDKYREKERELDQDKDKSRDRGSRRSLERDDKAKLNGDDNRDKDILKQRKVSHNAEDEQHTDSLSSRTHLSASELEERILKTKEERLKKKTEDVPEVLAWVSRSRKIEEKRNAEKRKAIQLSKIFEERDNIGQGESEDEETAQYPTHDLAGVKVLHGLDKVMEGGAVVLTLKDQNILADGGINEDIDILENVEIGEQKQRDEAYKAAKKKTGVYVDKFNDDPAAEKKMLPQYDDPIPDEGLTLDERGRFTGEAEKKLEELRKRIQGVPTKNRVEDLNMSGKITSDFYTQDEMRQFKKPKKKKSLRKREKLDLEALEAEAVSAGLGVEDLGSRNDARRRANKEEQERLEAERRNRAYQLAYARADEASKSLRLEQTLSVKREEDETPVFVDDDDDLYKSLEKARKLALKTKEEEKAVSGPQAVALLATTTASSQTAEEQIPSTGEAQDNKVVFTEMEEFVWGLQLDEESHKPESEDVFMQEDEPKVTHEEKMDEPGGWTEVNDMGEDKQSANEDKEETVPDETIHEVAVGKGLSGVLKLLKDRGTLKEGIDWGGRNMDKKKSKLFGIVDDDEEQPKETHTSRQKKDEQRDTRSSSSSHQKDTRAPKVYQEKDIRIERTDEFGRTLTPKEDFRILSHKFHGKGPGKMKQEKRMKQYQEELKLKQMKSSDTPSLSAERMRDTQARLQTPYLVLSGHVKPGQTRDPRRGFATVERDLPGSLTPMLGDRKVEHFLGIKRKAEPESSDTPKRPKT</sequence>
<feature type="region of interest" description="Disordered" evidence="4">
    <location>
        <begin position="964"/>
        <end position="983"/>
    </location>
</feature>
<feature type="region of interest" description="Disordered" evidence="4">
    <location>
        <begin position="662"/>
        <end position="682"/>
    </location>
</feature>
<feature type="compositionally biased region" description="Basic residues" evidence="4">
    <location>
        <begin position="867"/>
        <end position="878"/>
    </location>
</feature>
<dbReference type="Proteomes" id="UP000290289">
    <property type="component" value="Chromosome 16"/>
</dbReference>
<feature type="compositionally biased region" description="Low complexity" evidence="4">
    <location>
        <begin position="662"/>
        <end position="672"/>
    </location>
</feature>
<feature type="compositionally biased region" description="Basic and acidic residues" evidence="4">
    <location>
        <begin position="563"/>
        <end position="584"/>
    </location>
</feature>
<evidence type="ECO:0000256" key="3">
    <source>
        <dbReference type="ARBA" id="ARBA00023242"/>
    </source>
</evidence>
<feature type="region of interest" description="Disordered" evidence="4">
    <location>
        <begin position="781"/>
        <end position="886"/>
    </location>
</feature>
<reference evidence="5 6" key="1">
    <citation type="submission" date="2018-10" db="EMBL/GenBank/DDBJ databases">
        <title>A high-quality apple genome assembly.</title>
        <authorList>
            <person name="Hu J."/>
        </authorList>
    </citation>
    <scope>NUCLEOTIDE SEQUENCE [LARGE SCALE GENOMIC DNA]</scope>
    <source>
        <strain evidence="6">cv. HFTH1</strain>
        <tissue evidence="5">Young leaf</tissue>
    </source>
</reference>
<dbReference type="InterPro" id="IPR005011">
    <property type="entry name" value="SNU66/SART1"/>
</dbReference>
<keyword evidence="6" id="KW-1185">Reference proteome</keyword>
<gene>
    <name evidence="5" type="ORF">DVH24_013326</name>
</gene>
<dbReference type="EMBL" id="RDQH01000342">
    <property type="protein sequence ID" value="RXH70580.1"/>
    <property type="molecule type" value="Genomic_DNA"/>
</dbReference>
<dbReference type="STRING" id="3750.A0A498HIP7"/>
<feature type="compositionally biased region" description="Basic and acidic residues" evidence="4">
    <location>
        <begin position="715"/>
        <end position="727"/>
    </location>
</feature>
<proteinExistence type="inferred from homology"/>
<name>A0A498HIP7_MALDO</name>
<protein>
    <recommendedName>
        <fullName evidence="7">SART-1 family protein</fullName>
    </recommendedName>
</protein>
<feature type="compositionally biased region" description="Basic and acidic residues" evidence="4">
    <location>
        <begin position="932"/>
        <end position="947"/>
    </location>
</feature>
<feature type="compositionally biased region" description="Basic residues" evidence="4">
    <location>
        <begin position="72"/>
        <end position="81"/>
    </location>
</feature>
<feature type="non-terminal residue" evidence="5">
    <location>
        <position position="1"/>
    </location>
</feature>
<dbReference type="GO" id="GO:0046540">
    <property type="term" value="C:U4/U6 x U5 tri-snRNP complex"/>
    <property type="evidence" value="ECO:0007669"/>
    <property type="project" value="TreeGrafter"/>
</dbReference>
<feature type="compositionally biased region" description="Basic and acidic residues" evidence="4">
    <location>
        <begin position="808"/>
        <end position="866"/>
    </location>
</feature>
<accession>A0A498HIP7</accession>
<dbReference type="PANTHER" id="PTHR14152:SF5">
    <property type="entry name" value="U4_U6.U5 TRI-SNRNP-ASSOCIATED PROTEIN 1"/>
    <property type="match status" value="1"/>
</dbReference>
<dbReference type="GO" id="GO:0000481">
    <property type="term" value="P:maturation of 5S rRNA"/>
    <property type="evidence" value="ECO:0007669"/>
    <property type="project" value="TreeGrafter"/>
</dbReference>
<dbReference type="AlphaFoldDB" id="A0A498HIP7"/>
<feature type="region of interest" description="Disordered" evidence="4">
    <location>
        <begin position="557"/>
        <end position="584"/>
    </location>
</feature>
<evidence type="ECO:0000256" key="2">
    <source>
        <dbReference type="ARBA" id="ARBA00006076"/>
    </source>
</evidence>
<feature type="compositionally biased region" description="Polar residues" evidence="4">
    <location>
        <begin position="296"/>
        <end position="305"/>
    </location>
</feature>
<keyword evidence="3" id="KW-0539">Nucleus</keyword>
<organism evidence="5 6">
    <name type="scientific">Malus domestica</name>
    <name type="common">Apple</name>
    <name type="synonym">Pyrus malus</name>
    <dbReference type="NCBI Taxonomy" id="3750"/>
    <lineage>
        <taxon>Eukaryota</taxon>
        <taxon>Viridiplantae</taxon>
        <taxon>Streptophyta</taxon>
        <taxon>Embryophyta</taxon>
        <taxon>Tracheophyta</taxon>
        <taxon>Spermatophyta</taxon>
        <taxon>Magnoliopsida</taxon>
        <taxon>eudicotyledons</taxon>
        <taxon>Gunneridae</taxon>
        <taxon>Pentapetalae</taxon>
        <taxon>rosids</taxon>
        <taxon>fabids</taxon>
        <taxon>Rosales</taxon>
        <taxon>Rosaceae</taxon>
        <taxon>Amygdaloideae</taxon>
        <taxon>Maleae</taxon>
        <taxon>Malus</taxon>
    </lineage>
</organism>
<feature type="region of interest" description="Disordered" evidence="4">
    <location>
        <begin position="700"/>
        <end position="759"/>
    </location>
</feature>
<evidence type="ECO:0000256" key="4">
    <source>
        <dbReference type="SAM" id="MobiDB-lite"/>
    </source>
</evidence>
<feature type="compositionally biased region" description="Basic and acidic residues" evidence="4">
    <location>
        <begin position="82"/>
        <end position="295"/>
    </location>
</feature>
<comment type="caution">
    <text evidence="5">The sequence shown here is derived from an EMBL/GenBank/DDBJ whole genome shotgun (WGS) entry which is preliminary data.</text>
</comment>
<evidence type="ECO:0000313" key="5">
    <source>
        <dbReference type="EMBL" id="RXH70580.1"/>
    </source>
</evidence>
<evidence type="ECO:0000256" key="1">
    <source>
        <dbReference type="ARBA" id="ARBA00004123"/>
    </source>
</evidence>
<evidence type="ECO:0008006" key="7">
    <source>
        <dbReference type="Google" id="ProtNLM"/>
    </source>
</evidence>
<feature type="region of interest" description="Disordered" evidence="4">
    <location>
        <begin position="919"/>
        <end position="958"/>
    </location>
</feature>
<feature type="compositionally biased region" description="Basic and acidic residues" evidence="4">
    <location>
        <begin position="46"/>
        <end position="57"/>
    </location>
</feature>
<comment type="subcellular location">
    <subcellularLocation>
        <location evidence="1">Nucleus</location>
    </subcellularLocation>
</comment>
<comment type="similarity">
    <text evidence="2">Belongs to the SNU66/SART1 family.</text>
</comment>